<protein>
    <submittedName>
        <fullName evidence="1">Uncharacterized protein</fullName>
    </submittedName>
</protein>
<gene>
    <name evidence="1" type="ORF">S06H3_41194</name>
</gene>
<dbReference type="EMBL" id="BARV01025358">
    <property type="protein sequence ID" value="GAI43547.1"/>
    <property type="molecule type" value="Genomic_DNA"/>
</dbReference>
<organism evidence="1">
    <name type="scientific">marine sediment metagenome</name>
    <dbReference type="NCBI Taxonomy" id="412755"/>
    <lineage>
        <taxon>unclassified sequences</taxon>
        <taxon>metagenomes</taxon>
        <taxon>ecological metagenomes</taxon>
    </lineage>
</organism>
<proteinExistence type="predicted"/>
<evidence type="ECO:0000313" key="1">
    <source>
        <dbReference type="EMBL" id="GAI43547.1"/>
    </source>
</evidence>
<feature type="non-terminal residue" evidence="1">
    <location>
        <position position="1"/>
    </location>
</feature>
<dbReference type="AlphaFoldDB" id="X1NHR1"/>
<accession>X1NHR1</accession>
<comment type="caution">
    <text evidence="1">The sequence shown here is derived from an EMBL/GenBank/DDBJ whole genome shotgun (WGS) entry which is preliminary data.</text>
</comment>
<reference evidence="1" key="1">
    <citation type="journal article" date="2014" name="Front. Microbiol.">
        <title>High frequency of phylogenetically diverse reductive dehalogenase-homologous genes in deep subseafloor sedimentary metagenomes.</title>
        <authorList>
            <person name="Kawai M."/>
            <person name="Futagami T."/>
            <person name="Toyoda A."/>
            <person name="Takaki Y."/>
            <person name="Nishi S."/>
            <person name="Hori S."/>
            <person name="Arai W."/>
            <person name="Tsubouchi T."/>
            <person name="Morono Y."/>
            <person name="Uchiyama I."/>
            <person name="Ito T."/>
            <person name="Fujiyama A."/>
            <person name="Inagaki F."/>
            <person name="Takami H."/>
        </authorList>
    </citation>
    <scope>NUCLEOTIDE SEQUENCE</scope>
    <source>
        <strain evidence="1">Expedition CK06-06</strain>
    </source>
</reference>
<sequence length="56" mass="5907">VGAHIDRVATAGERDNSVSQLSRVPSSCAVNKILKIGMLPETADNTEFVAHSVSLN</sequence>
<name>X1NHR1_9ZZZZ</name>